<evidence type="ECO:0000313" key="2">
    <source>
        <dbReference type="EMBL" id="MFC4527305.1"/>
    </source>
</evidence>
<feature type="domain" description="Nucleoside phosphorylase" evidence="1">
    <location>
        <begin position="33"/>
        <end position="178"/>
    </location>
</feature>
<dbReference type="InterPro" id="IPR035994">
    <property type="entry name" value="Nucleoside_phosphorylase_sf"/>
</dbReference>
<dbReference type="PANTHER" id="PTHR46832:SF1">
    <property type="entry name" value="5'-METHYLTHIOADENOSINE_S-ADENOSYLHOMOCYSTEINE NUCLEOSIDASE"/>
    <property type="match status" value="1"/>
</dbReference>
<gene>
    <name evidence="2" type="ORF">ACFO5W_11740</name>
</gene>
<sequence length="245" mass="25884">MNPHSVGIVTALATEAQALTRQRLHPQRLTPVGKDARLWLSGMGQEAARQGALALIDAGATALVVFGVAGALTPGLRSGTLLCPQRIFDERGRDYTPTPSWRAALSQRLEAAGLALTMEGSLLSLPAPLWSAAQKTAMRDRHLAVAVDMESAAVAAIASERQLPFLVLRAIVDESDDEIPLALQAGIDEWGRARPLSMLLVMARHPGLLKRLPGLASRMGKATRALQAAVVAAGTDLAREAQGPC</sequence>
<proteinExistence type="predicted"/>
<keyword evidence="3" id="KW-1185">Reference proteome</keyword>
<dbReference type="Pfam" id="PF01048">
    <property type="entry name" value="PNP_UDP_1"/>
    <property type="match status" value="1"/>
</dbReference>
<evidence type="ECO:0000313" key="3">
    <source>
        <dbReference type="Proteomes" id="UP001595961"/>
    </source>
</evidence>
<dbReference type="EMBL" id="JBHSGA010000017">
    <property type="protein sequence ID" value="MFC4527305.1"/>
    <property type="molecule type" value="Genomic_DNA"/>
</dbReference>
<dbReference type="Gene3D" id="3.40.50.1580">
    <property type="entry name" value="Nucleoside phosphorylase domain"/>
    <property type="match status" value="1"/>
</dbReference>
<dbReference type="PANTHER" id="PTHR46832">
    <property type="entry name" value="5'-METHYLTHIOADENOSINE/S-ADENOSYLHOMOCYSTEINE NUCLEOSIDASE"/>
    <property type="match status" value="1"/>
</dbReference>
<name>A0ABV9C377_9GAMM</name>
<evidence type="ECO:0000259" key="1">
    <source>
        <dbReference type="Pfam" id="PF01048"/>
    </source>
</evidence>
<accession>A0ABV9C377</accession>
<dbReference type="InterPro" id="IPR000845">
    <property type="entry name" value="Nucleoside_phosphorylase_d"/>
</dbReference>
<dbReference type="Proteomes" id="UP001595961">
    <property type="component" value="Unassembled WGS sequence"/>
</dbReference>
<protein>
    <submittedName>
        <fullName evidence="2">Purine and other phosphorylase-like protein, family 1</fullName>
    </submittedName>
</protein>
<dbReference type="SUPFAM" id="SSF53167">
    <property type="entry name" value="Purine and uridine phosphorylases"/>
    <property type="match status" value="1"/>
</dbReference>
<reference evidence="3" key="1">
    <citation type="journal article" date="2019" name="Int. J. Syst. Evol. Microbiol.">
        <title>The Global Catalogue of Microorganisms (GCM) 10K type strain sequencing project: providing services to taxonomists for standard genome sequencing and annotation.</title>
        <authorList>
            <consortium name="The Broad Institute Genomics Platform"/>
            <consortium name="The Broad Institute Genome Sequencing Center for Infectious Disease"/>
            <person name="Wu L."/>
            <person name="Ma J."/>
        </authorList>
    </citation>
    <scope>NUCLEOTIDE SEQUENCE [LARGE SCALE GENOMIC DNA]</scope>
    <source>
        <strain evidence="3">CCM 4481</strain>
    </source>
</reference>
<dbReference type="RefSeq" id="WP_266149291.1">
    <property type="nucleotide sequence ID" value="NZ_CP064028.1"/>
</dbReference>
<comment type="caution">
    <text evidence="2">The sequence shown here is derived from an EMBL/GenBank/DDBJ whole genome shotgun (WGS) entry which is preliminary data.</text>
</comment>
<organism evidence="2 3">
    <name type="scientific">Dyella halodurans</name>
    <dbReference type="NCBI Taxonomy" id="1920171"/>
    <lineage>
        <taxon>Bacteria</taxon>
        <taxon>Pseudomonadati</taxon>
        <taxon>Pseudomonadota</taxon>
        <taxon>Gammaproteobacteria</taxon>
        <taxon>Lysobacterales</taxon>
        <taxon>Rhodanobacteraceae</taxon>
        <taxon>Dyella</taxon>
    </lineage>
</organism>